<dbReference type="GO" id="GO:0005509">
    <property type="term" value="F:calcium ion binding"/>
    <property type="evidence" value="ECO:0007669"/>
    <property type="project" value="InterPro"/>
</dbReference>
<dbReference type="PANTHER" id="PTHR45791:SF9">
    <property type="entry name" value="FREQUENIN-1-LIKE PROTEIN"/>
    <property type="match status" value="1"/>
</dbReference>
<keyword evidence="1" id="KW-0479">Metal-binding</keyword>
<sequence length="189" mass="21755">MGNSKSFAGLTEDLLEEYIIFTYLSKSEILHLYKTFGQIEARGQLSDLNFRFPYDAIESLFPQLKYNPFRDRIFTVFSSQKDGRMSFEDVLDLCSAMSEKCPDNVKAAWAFHIFDFDEDGFVGEEDLKMVVSRLTEGPDMCLTEVEQKHIVDTLFEQMDLEASGKITAQEFIHAVGKMSEFPQSFSFRL</sequence>
<dbReference type="OrthoDB" id="114727at2759"/>
<evidence type="ECO:0000256" key="3">
    <source>
        <dbReference type="ARBA" id="ARBA00022837"/>
    </source>
</evidence>
<gene>
    <name evidence="6" type="ORF">GWI33_005399</name>
</gene>
<dbReference type="SMART" id="SM00054">
    <property type="entry name" value="EFh"/>
    <property type="match status" value="3"/>
</dbReference>
<proteinExistence type="predicted"/>
<dbReference type="InterPro" id="IPR018247">
    <property type="entry name" value="EF_Hand_1_Ca_BS"/>
</dbReference>
<accession>A0A834MI18</accession>
<feature type="domain" description="EF-hand" evidence="5">
    <location>
        <begin position="102"/>
        <end position="137"/>
    </location>
</feature>
<dbReference type="InterPro" id="IPR051433">
    <property type="entry name" value="CIBP"/>
</dbReference>
<dbReference type="SUPFAM" id="SSF47473">
    <property type="entry name" value="EF-hand"/>
    <property type="match status" value="1"/>
</dbReference>
<keyword evidence="3" id="KW-0106">Calcium</keyword>
<evidence type="ECO:0000259" key="5">
    <source>
        <dbReference type="PROSITE" id="PS50222"/>
    </source>
</evidence>
<protein>
    <recommendedName>
        <fullName evidence="5">EF-hand domain-containing protein</fullName>
    </recommendedName>
</protein>
<dbReference type="InterPro" id="IPR002048">
    <property type="entry name" value="EF_hand_dom"/>
</dbReference>
<dbReference type="AlphaFoldDB" id="A0A834MI18"/>
<evidence type="ECO:0000313" key="7">
    <source>
        <dbReference type="Proteomes" id="UP000625711"/>
    </source>
</evidence>
<dbReference type="CDD" id="cd00051">
    <property type="entry name" value="EFh"/>
    <property type="match status" value="1"/>
</dbReference>
<feature type="domain" description="EF-hand" evidence="5">
    <location>
        <begin position="146"/>
        <end position="181"/>
    </location>
</feature>
<reference evidence="6" key="1">
    <citation type="submission" date="2020-08" db="EMBL/GenBank/DDBJ databases">
        <title>Genome sequencing and assembly of the red palm weevil Rhynchophorus ferrugineus.</title>
        <authorList>
            <person name="Dias G.B."/>
            <person name="Bergman C.M."/>
            <person name="Manee M."/>
        </authorList>
    </citation>
    <scope>NUCLEOTIDE SEQUENCE</scope>
    <source>
        <strain evidence="6">AA-2017</strain>
        <tissue evidence="6">Whole larva</tissue>
    </source>
</reference>
<evidence type="ECO:0000256" key="4">
    <source>
        <dbReference type="ARBA" id="ARBA00022842"/>
    </source>
</evidence>
<dbReference type="FunFam" id="1.10.238.10:FF:000079">
    <property type="entry name" value="Calcium and integrin-binding family member 2"/>
    <property type="match status" value="1"/>
</dbReference>
<dbReference type="Proteomes" id="UP000625711">
    <property type="component" value="Unassembled WGS sequence"/>
</dbReference>
<organism evidence="6 7">
    <name type="scientific">Rhynchophorus ferrugineus</name>
    <name type="common">Red palm weevil</name>
    <name type="synonym">Curculio ferrugineus</name>
    <dbReference type="NCBI Taxonomy" id="354439"/>
    <lineage>
        <taxon>Eukaryota</taxon>
        <taxon>Metazoa</taxon>
        <taxon>Ecdysozoa</taxon>
        <taxon>Arthropoda</taxon>
        <taxon>Hexapoda</taxon>
        <taxon>Insecta</taxon>
        <taxon>Pterygota</taxon>
        <taxon>Neoptera</taxon>
        <taxon>Endopterygota</taxon>
        <taxon>Coleoptera</taxon>
        <taxon>Polyphaga</taxon>
        <taxon>Cucujiformia</taxon>
        <taxon>Curculionidae</taxon>
        <taxon>Dryophthorinae</taxon>
        <taxon>Rhynchophorus</taxon>
    </lineage>
</organism>
<name>A0A834MI18_RHYFE</name>
<dbReference type="EMBL" id="JAACXV010000269">
    <property type="protein sequence ID" value="KAF7280935.1"/>
    <property type="molecule type" value="Genomic_DNA"/>
</dbReference>
<keyword evidence="7" id="KW-1185">Reference proteome</keyword>
<keyword evidence="4" id="KW-0460">Magnesium</keyword>
<evidence type="ECO:0000256" key="2">
    <source>
        <dbReference type="ARBA" id="ARBA00022737"/>
    </source>
</evidence>
<evidence type="ECO:0000313" key="6">
    <source>
        <dbReference type="EMBL" id="KAF7280935.1"/>
    </source>
</evidence>
<comment type="caution">
    <text evidence="6">The sequence shown here is derived from an EMBL/GenBank/DDBJ whole genome shotgun (WGS) entry which is preliminary data.</text>
</comment>
<dbReference type="PROSITE" id="PS50222">
    <property type="entry name" value="EF_HAND_2"/>
    <property type="match status" value="2"/>
</dbReference>
<evidence type="ECO:0000256" key="1">
    <source>
        <dbReference type="ARBA" id="ARBA00022723"/>
    </source>
</evidence>
<dbReference type="GO" id="GO:0000287">
    <property type="term" value="F:magnesium ion binding"/>
    <property type="evidence" value="ECO:0007669"/>
    <property type="project" value="TreeGrafter"/>
</dbReference>
<dbReference type="InterPro" id="IPR011992">
    <property type="entry name" value="EF-hand-dom_pair"/>
</dbReference>
<dbReference type="PANTHER" id="PTHR45791">
    <property type="entry name" value="CALCIUM AND INTEGRIN BINDING FAMILY MEMBER 2"/>
    <property type="match status" value="1"/>
</dbReference>
<keyword evidence="2" id="KW-0677">Repeat</keyword>
<dbReference type="Gene3D" id="1.10.238.10">
    <property type="entry name" value="EF-hand"/>
    <property type="match status" value="2"/>
</dbReference>
<dbReference type="PROSITE" id="PS00018">
    <property type="entry name" value="EF_HAND_1"/>
    <property type="match status" value="1"/>
</dbReference>
<dbReference type="Pfam" id="PF13499">
    <property type="entry name" value="EF-hand_7"/>
    <property type="match status" value="1"/>
</dbReference>